<evidence type="ECO:0000256" key="2">
    <source>
        <dbReference type="ARBA" id="ARBA00005019"/>
    </source>
</evidence>
<evidence type="ECO:0000313" key="13">
    <source>
        <dbReference type="EMBL" id="HFT94381.1"/>
    </source>
</evidence>
<keyword evidence="6 11" id="KW-0548">Nucleotidyltransferase</keyword>
<comment type="function">
    <text evidence="1 11">Catalyzes the reversible adenylation of nicotinate mononucleotide (NaMN) to nicotinic acid adenine dinucleotide (NaAD).</text>
</comment>
<comment type="pathway">
    <text evidence="2 11">Cofactor biosynthesis; NAD(+) biosynthesis; deamido-NAD(+) from nicotinate D-ribonucleotide: step 1/1.</text>
</comment>
<dbReference type="NCBIfam" id="TIGR00125">
    <property type="entry name" value="cyt_tran_rel"/>
    <property type="match status" value="1"/>
</dbReference>
<evidence type="ECO:0000256" key="5">
    <source>
        <dbReference type="ARBA" id="ARBA00022679"/>
    </source>
</evidence>
<comment type="similarity">
    <text evidence="3 11">Belongs to the NadD family.</text>
</comment>
<dbReference type="SUPFAM" id="SSF52374">
    <property type="entry name" value="Nucleotidylyl transferase"/>
    <property type="match status" value="1"/>
</dbReference>
<dbReference type="InterPro" id="IPR004821">
    <property type="entry name" value="Cyt_trans-like"/>
</dbReference>
<dbReference type="Gene3D" id="3.40.50.620">
    <property type="entry name" value="HUPs"/>
    <property type="match status" value="1"/>
</dbReference>
<comment type="caution">
    <text evidence="13">The sequence shown here is derived from an EMBL/GenBank/DDBJ whole genome shotgun (WGS) entry which is preliminary data.</text>
</comment>
<dbReference type="NCBIfam" id="TIGR00482">
    <property type="entry name" value="nicotinate (nicotinamide) nucleotide adenylyltransferase"/>
    <property type="match status" value="1"/>
</dbReference>
<proteinExistence type="inferred from homology"/>
<keyword evidence="8 11" id="KW-0067">ATP-binding</keyword>
<gene>
    <name evidence="11 13" type="primary">nadD</name>
    <name evidence="13" type="ORF">ENX03_10760</name>
</gene>
<dbReference type="EC" id="2.7.7.18" evidence="11"/>
<evidence type="ECO:0000256" key="8">
    <source>
        <dbReference type="ARBA" id="ARBA00022840"/>
    </source>
</evidence>
<keyword evidence="5 11" id="KW-0808">Transferase</keyword>
<keyword evidence="9 11" id="KW-0520">NAD</keyword>
<evidence type="ECO:0000256" key="3">
    <source>
        <dbReference type="ARBA" id="ARBA00009014"/>
    </source>
</evidence>
<dbReference type="InterPro" id="IPR005248">
    <property type="entry name" value="NadD/NMNAT"/>
</dbReference>
<dbReference type="HAMAP" id="MF_00244">
    <property type="entry name" value="NaMN_adenylyltr"/>
    <property type="match status" value="1"/>
</dbReference>
<reference evidence="13" key="1">
    <citation type="journal article" date="2020" name="mSystems">
        <title>Genome- and Community-Level Interaction Insights into Carbon Utilization and Element Cycling Functions of Hydrothermarchaeota in Hydrothermal Sediment.</title>
        <authorList>
            <person name="Zhou Z."/>
            <person name="Liu Y."/>
            <person name="Xu W."/>
            <person name="Pan J."/>
            <person name="Luo Z.H."/>
            <person name="Li M."/>
        </authorList>
    </citation>
    <scope>NUCLEOTIDE SEQUENCE [LARGE SCALE GENOMIC DNA]</scope>
    <source>
        <strain evidence="13">SpSt-902</strain>
    </source>
</reference>
<dbReference type="UniPathway" id="UPA00253">
    <property type="reaction ID" value="UER00332"/>
</dbReference>
<evidence type="ECO:0000256" key="11">
    <source>
        <dbReference type="HAMAP-Rule" id="MF_00244"/>
    </source>
</evidence>
<evidence type="ECO:0000256" key="7">
    <source>
        <dbReference type="ARBA" id="ARBA00022741"/>
    </source>
</evidence>
<evidence type="ECO:0000256" key="10">
    <source>
        <dbReference type="ARBA" id="ARBA00048721"/>
    </source>
</evidence>
<keyword evidence="4 11" id="KW-0662">Pyridine nucleotide biosynthesis</keyword>
<dbReference type="GO" id="GO:0009435">
    <property type="term" value="P:NAD+ biosynthetic process"/>
    <property type="evidence" value="ECO:0007669"/>
    <property type="project" value="UniProtKB-UniRule"/>
</dbReference>
<dbReference type="AlphaFoldDB" id="A0A7C3LVX7"/>
<comment type="catalytic activity">
    <reaction evidence="10 11">
        <text>nicotinate beta-D-ribonucleotide + ATP + H(+) = deamido-NAD(+) + diphosphate</text>
        <dbReference type="Rhea" id="RHEA:22860"/>
        <dbReference type="ChEBI" id="CHEBI:15378"/>
        <dbReference type="ChEBI" id="CHEBI:30616"/>
        <dbReference type="ChEBI" id="CHEBI:33019"/>
        <dbReference type="ChEBI" id="CHEBI:57502"/>
        <dbReference type="ChEBI" id="CHEBI:58437"/>
        <dbReference type="EC" id="2.7.7.18"/>
    </reaction>
</comment>
<organism evidence="13">
    <name type="scientific">Leptospirillum ferriphilum</name>
    <dbReference type="NCBI Taxonomy" id="178606"/>
    <lineage>
        <taxon>Bacteria</taxon>
        <taxon>Pseudomonadati</taxon>
        <taxon>Nitrospirota</taxon>
        <taxon>Nitrospiria</taxon>
        <taxon>Nitrospirales</taxon>
        <taxon>Nitrospiraceae</taxon>
        <taxon>Leptospirillum</taxon>
    </lineage>
</organism>
<evidence type="ECO:0000256" key="6">
    <source>
        <dbReference type="ARBA" id="ARBA00022695"/>
    </source>
</evidence>
<dbReference type="PANTHER" id="PTHR39321:SF3">
    <property type="entry name" value="PHOSPHOPANTETHEINE ADENYLYLTRANSFERASE"/>
    <property type="match status" value="1"/>
</dbReference>
<feature type="domain" description="Cytidyltransferase-like" evidence="12">
    <location>
        <begin position="8"/>
        <end position="199"/>
    </location>
</feature>
<protein>
    <recommendedName>
        <fullName evidence="11">Probable nicotinate-nucleotide adenylyltransferase</fullName>
        <ecNumber evidence="11">2.7.7.18</ecNumber>
    </recommendedName>
    <alternativeName>
        <fullName evidence="11">Deamido-NAD(+) diphosphorylase</fullName>
    </alternativeName>
    <alternativeName>
        <fullName evidence="11">Deamido-NAD(+) pyrophosphorylase</fullName>
    </alternativeName>
    <alternativeName>
        <fullName evidence="11">Nicotinate mononucleotide adenylyltransferase</fullName>
        <shortName evidence="11">NaMN adenylyltransferase</shortName>
    </alternativeName>
</protein>
<name>A0A7C3LVX7_9BACT</name>
<evidence type="ECO:0000256" key="1">
    <source>
        <dbReference type="ARBA" id="ARBA00002324"/>
    </source>
</evidence>
<keyword evidence="7 11" id="KW-0547">Nucleotide-binding</keyword>
<dbReference type="PANTHER" id="PTHR39321">
    <property type="entry name" value="NICOTINATE-NUCLEOTIDE ADENYLYLTRANSFERASE-RELATED"/>
    <property type="match status" value="1"/>
</dbReference>
<dbReference type="InterPro" id="IPR014729">
    <property type="entry name" value="Rossmann-like_a/b/a_fold"/>
</dbReference>
<evidence type="ECO:0000256" key="9">
    <source>
        <dbReference type="ARBA" id="ARBA00023027"/>
    </source>
</evidence>
<dbReference type="Pfam" id="PF01467">
    <property type="entry name" value="CTP_transf_like"/>
    <property type="match status" value="1"/>
</dbReference>
<dbReference type="GO" id="GO:0004515">
    <property type="term" value="F:nicotinate-nucleotide adenylyltransferase activity"/>
    <property type="evidence" value="ECO:0007669"/>
    <property type="project" value="UniProtKB-UniRule"/>
</dbReference>
<dbReference type="EMBL" id="DTMM01000233">
    <property type="protein sequence ID" value="HFT94381.1"/>
    <property type="molecule type" value="Genomic_DNA"/>
</dbReference>
<dbReference type="CDD" id="cd02165">
    <property type="entry name" value="NMNAT"/>
    <property type="match status" value="1"/>
</dbReference>
<dbReference type="GO" id="GO:0005524">
    <property type="term" value="F:ATP binding"/>
    <property type="evidence" value="ECO:0007669"/>
    <property type="project" value="UniProtKB-KW"/>
</dbReference>
<evidence type="ECO:0000256" key="4">
    <source>
        <dbReference type="ARBA" id="ARBA00022642"/>
    </source>
</evidence>
<sequence length="238" mass="26434">MPMPKTALFGGAFNPVHLGHIALARFLTDRLDLEKIVFVPVGKPAHRNLPEDPGCPERMKMLGLAISGESRWTLSGFECRSPDVSYTVRTVEALFPEDRPWLILGSDAFFGFDSWFEPERLLERVHLLVAFRPGDTTSRIQAGIDRLSGFGLGPVTLPLSDLSLQPEIVVDSFLQGGRETYFAFVRPGTPDFSSSMVRSAIRQEQPFGEFLPAHVKSYIVEKGLYGASHSRVRSRSGL</sequence>
<evidence type="ECO:0000259" key="12">
    <source>
        <dbReference type="Pfam" id="PF01467"/>
    </source>
</evidence>
<accession>A0A7C3LVX7</accession>